<gene>
    <name evidence="2" type="primary">AVEN_183738_1</name>
    <name evidence="2" type="ORF">CDAR_494201</name>
</gene>
<name>A0AAV4TL14_9ARAC</name>
<feature type="region of interest" description="Disordered" evidence="1">
    <location>
        <begin position="74"/>
        <end position="95"/>
    </location>
</feature>
<accession>A0AAV4TL14</accession>
<organism evidence="2 3">
    <name type="scientific">Caerostris darwini</name>
    <dbReference type="NCBI Taxonomy" id="1538125"/>
    <lineage>
        <taxon>Eukaryota</taxon>
        <taxon>Metazoa</taxon>
        <taxon>Ecdysozoa</taxon>
        <taxon>Arthropoda</taxon>
        <taxon>Chelicerata</taxon>
        <taxon>Arachnida</taxon>
        <taxon>Araneae</taxon>
        <taxon>Araneomorphae</taxon>
        <taxon>Entelegynae</taxon>
        <taxon>Araneoidea</taxon>
        <taxon>Araneidae</taxon>
        <taxon>Caerostris</taxon>
    </lineage>
</organism>
<keyword evidence="3" id="KW-1185">Reference proteome</keyword>
<dbReference type="InterPro" id="IPR035426">
    <property type="entry name" value="Gemin2/Brr1"/>
</dbReference>
<comment type="caution">
    <text evidence="2">The sequence shown here is derived from an EMBL/GenBank/DDBJ whole genome shotgun (WGS) entry which is preliminary data.</text>
</comment>
<protein>
    <recommendedName>
        <fullName evidence="4">Gem-associated protein 2</fullName>
    </recommendedName>
</protein>
<evidence type="ECO:0008006" key="4">
    <source>
        <dbReference type="Google" id="ProtNLM"/>
    </source>
</evidence>
<sequence length="280" mass="32332">MVIVKDIVRKIPGKLKDFFFLEMESGLVFVDDGIIFKCVRRIPRSTNPEEDPAFNTIHSDEDALLNLIDLFRSEDESDEENSSDTTTDPALTNLTQEKTRKFTDMAMKLHRNKEALKFKFPKPDEVPKNGEKEWCMYCLGTELYLAIYKDNSNSAFGNGFSEGHLPLIPNVIHLSQDTLMTLLRYYHKWFLALGMNDDLCRWVYAILACLKKPLNKNAMGVLDRFYNDCEKHMKNCIEKEKERTALIHGILTDYFSVSFYKIQACIGELQSLANELLSDE</sequence>
<evidence type="ECO:0000313" key="2">
    <source>
        <dbReference type="EMBL" id="GIY46774.1"/>
    </source>
</evidence>
<evidence type="ECO:0000256" key="1">
    <source>
        <dbReference type="SAM" id="MobiDB-lite"/>
    </source>
</evidence>
<dbReference type="Pfam" id="PF04938">
    <property type="entry name" value="SIP1"/>
    <property type="match status" value="1"/>
</dbReference>
<dbReference type="AlphaFoldDB" id="A0AAV4TL14"/>
<dbReference type="Gene3D" id="1.20.58.1070">
    <property type="match status" value="1"/>
</dbReference>
<dbReference type="GO" id="GO:0000387">
    <property type="term" value="P:spliceosomal snRNP assembly"/>
    <property type="evidence" value="ECO:0007669"/>
    <property type="project" value="InterPro"/>
</dbReference>
<proteinExistence type="predicted"/>
<dbReference type="Proteomes" id="UP001054837">
    <property type="component" value="Unassembled WGS sequence"/>
</dbReference>
<reference evidence="2 3" key="1">
    <citation type="submission" date="2021-06" db="EMBL/GenBank/DDBJ databases">
        <title>Caerostris darwini draft genome.</title>
        <authorList>
            <person name="Kono N."/>
            <person name="Arakawa K."/>
        </authorList>
    </citation>
    <scope>NUCLEOTIDE SEQUENCE [LARGE SCALE GENOMIC DNA]</scope>
</reference>
<evidence type="ECO:0000313" key="3">
    <source>
        <dbReference type="Proteomes" id="UP001054837"/>
    </source>
</evidence>
<dbReference type="EMBL" id="BPLQ01009817">
    <property type="protein sequence ID" value="GIY46774.1"/>
    <property type="molecule type" value="Genomic_DNA"/>
</dbReference>